<keyword evidence="6" id="KW-1278">Translocase</keyword>
<dbReference type="GO" id="GO:0036376">
    <property type="term" value="P:sodium ion export across plasma membrane"/>
    <property type="evidence" value="ECO:0007669"/>
    <property type="project" value="TreeGrafter"/>
</dbReference>
<dbReference type="GO" id="GO:0005886">
    <property type="term" value="C:plasma membrane"/>
    <property type="evidence" value="ECO:0007669"/>
    <property type="project" value="UniProtKB-SubCell"/>
</dbReference>
<feature type="transmembrane region" description="Helical" evidence="11">
    <location>
        <begin position="433"/>
        <end position="451"/>
    </location>
</feature>
<dbReference type="Gene3D" id="3.40.1110.10">
    <property type="entry name" value="Calcium-transporting ATPase, cytoplasmic domain N"/>
    <property type="match status" value="1"/>
</dbReference>
<keyword evidence="14" id="KW-1185">Reference proteome</keyword>
<dbReference type="InterPro" id="IPR050510">
    <property type="entry name" value="Cation_transp_ATPase_P-type"/>
</dbReference>
<comment type="subcellular location">
    <subcellularLocation>
        <location evidence="1">Cell membrane</location>
        <topology evidence="1">Multi-pass membrane protein</topology>
    </subcellularLocation>
</comment>
<dbReference type="GO" id="GO:1990573">
    <property type="term" value="P:potassium ion import across plasma membrane"/>
    <property type="evidence" value="ECO:0007669"/>
    <property type="project" value="TreeGrafter"/>
</dbReference>
<keyword evidence="7 11" id="KW-1133">Transmembrane helix</keyword>
<organism evidence="13 14">
    <name type="scientific">Exocentrus adspersus</name>
    <dbReference type="NCBI Taxonomy" id="1586481"/>
    <lineage>
        <taxon>Eukaryota</taxon>
        <taxon>Metazoa</taxon>
        <taxon>Ecdysozoa</taxon>
        <taxon>Arthropoda</taxon>
        <taxon>Hexapoda</taxon>
        <taxon>Insecta</taxon>
        <taxon>Pterygota</taxon>
        <taxon>Neoptera</taxon>
        <taxon>Endopterygota</taxon>
        <taxon>Coleoptera</taxon>
        <taxon>Polyphaga</taxon>
        <taxon>Cucujiformia</taxon>
        <taxon>Chrysomeloidea</taxon>
        <taxon>Cerambycidae</taxon>
        <taxon>Lamiinae</taxon>
        <taxon>Acanthocinini</taxon>
        <taxon>Exocentrus</taxon>
    </lineage>
</organism>
<evidence type="ECO:0000256" key="2">
    <source>
        <dbReference type="ARBA" id="ARBA00022475"/>
    </source>
</evidence>
<dbReference type="PANTHER" id="PTHR43294:SF13">
    <property type="entry name" value="SODIUM_POTASSIUM-TRANSPORTING ATPASE SUBUNIT ALPHA"/>
    <property type="match status" value="1"/>
</dbReference>
<keyword evidence="9 11" id="KW-0472">Membrane</keyword>
<dbReference type="Gene3D" id="3.40.50.1000">
    <property type="entry name" value="HAD superfamily/HAD-like"/>
    <property type="match status" value="1"/>
</dbReference>
<dbReference type="Pfam" id="PF00689">
    <property type="entry name" value="Cation_ATPase_C"/>
    <property type="match status" value="1"/>
</dbReference>
<dbReference type="PRINTS" id="PR00121">
    <property type="entry name" value="NAKATPASE"/>
</dbReference>
<gene>
    <name evidence="13" type="ORF">NQ315_001656</name>
</gene>
<keyword evidence="10" id="KW-0813">Transport</keyword>
<comment type="caution">
    <text evidence="13">The sequence shown here is derived from an EMBL/GenBank/DDBJ whole genome shotgun (WGS) entry which is preliminary data.</text>
</comment>
<reference evidence="13 14" key="1">
    <citation type="journal article" date="2023" name="Insect Mol. Biol.">
        <title>Genome sequencing provides insights into the evolution of gene families encoding plant cell wall-degrading enzymes in longhorned beetles.</title>
        <authorList>
            <person name="Shin N.R."/>
            <person name="Okamura Y."/>
            <person name="Kirsch R."/>
            <person name="Pauchet Y."/>
        </authorList>
    </citation>
    <scope>NUCLEOTIDE SEQUENCE [LARGE SCALE GENOMIC DNA]</scope>
    <source>
        <strain evidence="13">EAD_L_NR</strain>
    </source>
</reference>
<keyword evidence="4" id="KW-0547">Nucleotide-binding</keyword>
<dbReference type="PRINTS" id="PR00119">
    <property type="entry name" value="CATATPASE"/>
</dbReference>
<name>A0AAV8W9W4_9CUCU</name>
<dbReference type="GO" id="GO:0005524">
    <property type="term" value="F:ATP binding"/>
    <property type="evidence" value="ECO:0007669"/>
    <property type="project" value="UniProtKB-KW"/>
</dbReference>
<dbReference type="GO" id="GO:1902600">
    <property type="term" value="P:proton transmembrane transport"/>
    <property type="evidence" value="ECO:0007669"/>
    <property type="project" value="TreeGrafter"/>
</dbReference>
<dbReference type="InterPro" id="IPR036412">
    <property type="entry name" value="HAD-like_sf"/>
</dbReference>
<dbReference type="GO" id="GO:0016887">
    <property type="term" value="F:ATP hydrolysis activity"/>
    <property type="evidence" value="ECO:0007669"/>
    <property type="project" value="InterPro"/>
</dbReference>
<dbReference type="Gene3D" id="1.20.1110.10">
    <property type="entry name" value="Calcium-transporting ATPase, transmembrane domain"/>
    <property type="match status" value="1"/>
</dbReference>
<sequence length="473" mass="52851">MAFADMVLPSNYGPNFKFNPDKPNFPVKGLRFVGMISMIDPPRASVPDAVSKCRSAGIRVIMVTGDHPVTALAIARKVGIISRNALCTYDFAFRDDISLSKVSEKDKSECTAAVVTGSDLRELSDIELEKILTTYPEIVFARTSPQQKLKIVEALQRLEKVVAVTGDGVNDSPALKKADIGIAMGITGTDVSKEAADMILLDDNFASIVTGIEEGRLIFDNLKKSIAYELTSNVPEIAPFLMLLMLNIPESLTVMAIIVIDVGTDLWPAISLAYEKPETDIMTRNPRNPKKDKLINRRLILVTYCQIGVIQAISSYVCFFLSMHIHGFKFSTLTGIRSDWENYNVNDLKDSYGQEWTFESREKLLRKGIASYFLSIVITQIADLLICKTRKLSLLEQGMSNHVLNAGLLFEIVLAVIVVYCPYINSVFQMEPVEAYVLVPALPFAFGIILYDECRKYLIRKYPGGFVYRHTYY</sequence>
<dbReference type="Pfam" id="PF00702">
    <property type="entry name" value="Hydrolase"/>
    <property type="match status" value="1"/>
</dbReference>
<dbReference type="NCBIfam" id="TIGR01494">
    <property type="entry name" value="ATPase_P-type"/>
    <property type="match status" value="1"/>
</dbReference>
<evidence type="ECO:0000256" key="1">
    <source>
        <dbReference type="ARBA" id="ARBA00004651"/>
    </source>
</evidence>
<dbReference type="InterPro" id="IPR023214">
    <property type="entry name" value="HAD_sf"/>
</dbReference>
<evidence type="ECO:0000256" key="7">
    <source>
        <dbReference type="ARBA" id="ARBA00022989"/>
    </source>
</evidence>
<evidence type="ECO:0000256" key="11">
    <source>
        <dbReference type="SAM" id="Phobius"/>
    </source>
</evidence>
<keyword evidence="5" id="KW-0067">ATP-binding</keyword>
<evidence type="ECO:0000256" key="10">
    <source>
        <dbReference type="ARBA" id="ARBA00023201"/>
    </source>
</evidence>
<dbReference type="AlphaFoldDB" id="A0AAV8W9W4"/>
<dbReference type="Proteomes" id="UP001159042">
    <property type="component" value="Unassembled WGS sequence"/>
</dbReference>
<dbReference type="EMBL" id="JANEYG010000005">
    <property type="protein sequence ID" value="KAJ8923103.1"/>
    <property type="molecule type" value="Genomic_DNA"/>
</dbReference>
<feature type="transmembrane region" description="Helical" evidence="11">
    <location>
        <begin position="408"/>
        <end position="427"/>
    </location>
</feature>
<dbReference type="InterPro" id="IPR001757">
    <property type="entry name" value="P_typ_ATPase"/>
</dbReference>
<evidence type="ECO:0000313" key="13">
    <source>
        <dbReference type="EMBL" id="KAJ8923103.1"/>
    </source>
</evidence>
<evidence type="ECO:0000259" key="12">
    <source>
        <dbReference type="Pfam" id="PF00689"/>
    </source>
</evidence>
<keyword evidence="10" id="KW-0739">Sodium transport</keyword>
<feature type="domain" description="Cation-transporting P-type ATPase C-terminal" evidence="12">
    <location>
        <begin position="251"/>
        <end position="458"/>
    </location>
</feature>
<feature type="transmembrane region" description="Helical" evidence="11">
    <location>
        <begin position="299"/>
        <end position="323"/>
    </location>
</feature>
<keyword evidence="2" id="KW-1003">Cell membrane</keyword>
<keyword evidence="8" id="KW-0915">Sodium</keyword>
<keyword evidence="10" id="KW-0406">Ion transport</keyword>
<dbReference type="InterPro" id="IPR023299">
    <property type="entry name" value="ATPase_P-typ_cyto_dom_N"/>
</dbReference>
<evidence type="ECO:0000256" key="8">
    <source>
        <dbReference type="ARBA" id="ARBA00023053"/>
    </source>
</evidence>
<evidence type="ECO:0000256" key="4">
    <source>
        <dbReference type="ARBA" id="ARBA00022741"/>
    </source>
</evidence>
<evidence type="ECO:0000256" key="6">
    <source>
        <dbReference type="ARBA" id="ARBA00022967"/>
    </source>
</evidence>
<accession>A0AAV8W9W4</accession>
<dbReference type="InterPro" id="IPR023298">
    <property type="entry name" value="ATPase_P-typ_TM_dom_sf"/>
</dbReference>
<evidence type="ECO:0000256" key="5">
    <source>
        <dbReference type="ARBA" id="ARBA00022840"/>
    </source>
</evidence>
<evidence type="ECO:0000313" key="14">
    <source>
        <dbReference type="Proteomes" id="UP001159042"/>
    </source>
</evidence>
<dbReference type="GO" id="GO:0005391">
    <property type="term" value="F:P-type sodium:potassium-exchanging transporter activity"/>
    <property type="evidence" value="ECO:0007669"/>
    <property type="project" value="TreeGrafter"/>
</dbReference>
<dbReference type="SUPFAM" id="SSF56784">
    <property type="entry name" value="HAD-like"/>
    <property type="match status" value="1"/>
</dbReference>
<evidence type="ECO:0000256" key="9">
    <source>
        <dbReference type="ARBA" id="ARBA00023136"/>
    </source>
</evidence>
<dbReference type="GO" id="GO:0030007">
    <property type="term" value="P:intracellular potassium ion homeostasis"/>
    <property type="evidence" value="ECO:0007669"/>
    <property type="project" value="TreeGrafter"/>
</dbReference>
<dbReference type="GO" id="GO:0006883">
    <property type="term" value="P:intracellular sodium ion homeostasis"/>
    <property type="evidence" value="ECO:0007669"/>
    <property type="project" value="TreeGrafter"/>
</dbReference>
<dbReference type="FunFam" id="1.20.1110.10:FF:000038">
    <property type="entry name" value="Sodium/potassium-transporting ATPase subunit alpha"/>
    <property type="match status" value="1"/>
</dbReference>
<dbReference type="SUPFAM" id="SSF81665">
    <property type="entry name" value="Calcium ATPase, transmembrane domain M"/>
    <property type="match status" value="1"/>
</dbReference>
<dbReference type="InterPro" id="IPR006068">
    <property type="entry name" value="ATPase_P-typ_cation-transptr_C"/>
</dbReference>
<evidence type="ECO:0000256" key="3">
    <source>
        <dbReference type="ARBA" id="ARBA00022692"/>
    </source>
</evidence>
<feature type="transmembrane region" description="Helical" evidence="11">
    <location>
        <begin position="369"/>
        <end position="387"/>
    </location>
</feature>
<dbReference type="FunFam" id="3.40.50.1000:FF:000083">
    <property type="entry name" value="Sodium/potassium-transporting ATPase subunit alpha"/>
    <property type="match status" value="1"/>
</dbReference>
<dbReference type="PANTHER" id="PTHR43294">
    <property type="entry name" value="SODIUM/POTASSIUM-TRANSPORTING ATPASE SUBUNIT ALPHA"/>
    <property type="match status" value="1"/>
</dbReference>
<proteinExistence type="predicted"/>
<keyword evidence="3 11" id="KW-0812">Transmembrane</keyword>
<protein>
    <recommendedName>
        <fullName evidence="12">Cation-transporting P-type ATPase C-terminal domain-containing protein</fullName>
    </recommendedName>
</protein>